<dbReference type="Pfam" id="PF22943">
    <property type="entry name" value="HTH_68"/>
    <property type="match status" value="1"/>
</dbReference>
<evidence type="ECO:0000313" key="3">
    <source>
        <dbReference type="EMBL" id="PLN77004.1"/>
    </source>
</evidence>
<feature type="compositionally biased region" description="Low complexity" evidence="1">
    <location>
        <begin position="46"/>
        <end position="62"/>
    </location>
</feature>
<organism evidence="3 4">
    <name type="scientific">Aspergillus taichungensis</name>
    <dbReference type="NCBI Taxonomy" id="482145"/>
    <lineage>
        <taxon>Eukaryota</taxon>
        <taxon>Fungi</taxon>
        <taxon>Dikarya</taxon>
        <taxon>Ascomycota</taxon>
        <taxon>Pezizomycotina</taxon>
        <taxon>Eurotiomycetes</taxon>
        <taxon>Eurotiomycetidae</taxon>
        <taxon>Eurotiales</taxon>
        <taxon>Aspergillaceae</taxon>
        <taxon>Aspergillus</taxon>
        <taxon>Aspergillus subgen. Circumdati</taxon>
    </lineage>
</organism>
<feature type="compositionally biased region" description="Low complexity" evidence="1">
    <location>
        <begin position="26"/>
        <end position="38"/>
    </location>
</feature>
<accession>A0A2J5HIX1</accession>
<dbReference type="EMBL" id="KZ559605">
    <property type="protein sequence ID" value="PLN77004.1"/>
    <property type="molecule type" value="Genomic_DNA"/>
</dbReference>
<reference evidence="4" key="1">
    <citation type="submission" date="2017-12" db="EMBL/GenBank/DDBJ databases">
        <authorList>
            <consortium name="DOE Joint Genome Institute"/>
            <person name="Mondo S.J."/>
            <person name="Kjaerbolling I."/>
            <person name="Vesth T.C."/>
            <person name="Frisvad J.C."/>
            <person name="Nybo J.L."/>
            <person name="Theobald S."/>
            <person name="Kuo A."/>
            <person name="Bowyer P."/>
            <person name="Matsuda Y."/>
            <person name="Lyhne E.K."/>
            <person name="Kogle M.E."/>
            <person name="Clum A."/>
            <person name="Lipzen A."/>
            <person name="Salamov A."/>
            <person name="Ngan C.Y."/>
            <person name="Daum C."/>
            <person name="Chiniquy J."/>
            <person name="Barry K."/>
            <person name="LaButti K."/>
            <person name="Haridas S."/>
            <person name="Simmons B.A."/>
            <person name="Magnuson J.K."/>
            <person name="Mortensen U.H."/>
            <person name="Larsen T.O."/>
            <person name="Grigoriev I.V."/>
            <person name="Baker S.E."/>
            <person name="Andersen M.R."/>
            <person name="Nordberg H.P."/>
            <person name="Cantor M.N."/>
            <person name="Hua S.X."/>
        </authorList>
    </citation>
    <scope>NUCLEOTIDE SEQUENCE [LARGE SCALE GENOMIC DNA]</scope>
    <source>
        <strain evidence="4">IBT 19404</strain>
    </source>
</reference>
<dbReference type="AlphaFoldDB" id="A0A2J5HIX1"/>
<sequence>MGSAASKPAKSAAQAASRRQYPKKPSAPSTPSPASAAPRSPPHTTPRPQQQPASSPTPAPASKNNTGPTYHSKEQPSTSKSNAIDLDGRDPDFAASLRHIGPVNPHPTFSNSSVFPARQGAPPQQQQQQPGSASTVFPPATNPALLVVTARQQLTKAAEQETDALGRSNFVGREFLDTMTIRQVLNMRDRQGLPPREIERLLRLKKGVVERLGEKGIVGVA</sequence>
<evidence type="ECO:0000256" key="1">
    <source>
        <dbReference type="SAM" id="MobiDB-lite"/>
    </source>
</evidence>
<dbReference type="OrthoDB" id="4085451at2759"/>
<feature type="region of interest" description="Disordered" evidence="1">
    <location>
        <begin position="1"/>
        <end position="139"/>
    </location>
</feature>
<dbReference type="Proteomes" id="UP000235023">
    <property type="component" value="Unassembled WGS sequence"/>
</dbReference>
<gene>
    <name evidence="3" type="ORF">BDW42DRAFT_196815</name>
</gene>
<dbReference type="InterPro" id="IPR054448">
    <property type="entry name" value="HTH_put_ascomycetes"/>
</dbReference>
<name>A0A2J5HIX1_9EURO</name>
<evidence type="ECO:0000259" key="2">
    <source>
        <dbReference type="Pfam" id="PF22943"/>
    </source>
</evidence>
<evidence type="ECO:0000313" key="4">
    <source>
        <dbReference type="Proteomes" id="UP000235023"/>
    </source>
</evidence>
<feature type="domain" description="Helix-turn-helix" evidence="2">
    <location>
        <begin position="175"/>
        <end position="219"/>
    </location>
</feature>
<proteinExistence type="predicted"/>
<feature type="compositionally biased region" description="Low complexity" evidence="1">
    <location>
        <begin position="119"/>
        <end position="134"/>
    </location>
</feature>
<keyword evidence="4" id="KW-1185">Reference proteome</keyword>
<protein>
    <recommendedName>
        <fullName evidence="2">Helix-turn-helix domain-containing protein</fullName>
    </recommendedName>
</protein>
<feature type="compositionally biased region" description="Low complexity" evidence="1">
    <location>
        <begin position="1"/>
        <end position="19"/>
    </location>
</feature>
<feature type="compositionally biased region" description="Polar residues" evidence="1">
    <location>
        <begin position="63"/>
        <end position="82"/>
    </location>
</feature>